<dbReference type="OrthoDB" id="272977at2759"/>
<dbReference type="GO" id="GO:0006893">
    <property type="term" value="P:Golgi to plasma membrane transport"/>
    <property type="evidence" value="ECO:0007669"/>
    <property type="project" value="TreeGrafter"/>
</dbReference>
<dbReference type="GO" id="GO:0015031">
    <property type="term" value="P:protein transport"/>
    <property type="evidence" value="ECO:0007669"/>
    <property type="project" value="UniProtKB-KW"/>
</dbReference>
<dbReference type="eggNOG" id="KOG3691">
    <property type="taxonomic scope" value="Eukaryota"/>
</dbReference>
<reference evidence="8 9" key="1">
    <citation type="journal article" date="2012" name="PLoS ONE">
        <title>Sequence and analysis of the genome of the pathogenic yeast Candida orthopsilosis.</title>
        <authorList>
            <person name="Riccombeni A."/>
            <person name="Vidanes G."/>
            <person name="Proux-Wera E."/>
            <person name="Wolfe K.H."/>
            <person name="Butler G."/>
        </authorList>
    </citation>
    <scope>NUCLEOTIDE SEQUENCE [LARGE SCALE GENOMIC DNA]</scope>
    <source>
        <strain evidence="8 9">Co 90-125</strain>
    </source>
</reference>
<keyword evidence="3 4" id="KW-0653">Protein transport</keyword>
<dbReference type="PANTHER" id="PTHR14146:SF0">
    <property type="entry name" value="EXOCYST COMPLEX COMPONENT 4"/>
    <property type="match status" value="1"/>
</dbReference>
<evidence type="ECO:0000256" key="3">
    <source>
        <dbReference type="ARBA" id="ARBA00022927"/>
    </source>
</evidence>
<dbReference type="Proteomes" id="UP000005018">
    <property type="component" value="Chromosome 6"/>
</dbReference>
<dbReference type="HOGENOM" id="CLU_004025_2_0_1"/>
<dbReference type="EMBL" id="HE681724">
    <property type="protein sequence ID" value="CCG24619.1"/>
    <property type="molecule type" value="Genomic_DNA"/>
</dbReference>
<dbReference type="Pfam" id="PF10474">
    <property type="entry name" value="Syndetin_C"/>
    <property type="match status" value="1"/>
</dbReference>
<comment type="similarity">
    <text evidence="4">Belongs to the SEC8 family.</text>
</comment>
<dbReference type="Pfam" id="PF04048">
    <property type="entry name" value="Sec8_N"/>
    <property type="match status" value="1"/>
</dbReference>
<dbReference type="GO" id="GO:0006612">
    <property type="term" value="P:protein targeting to membrane"/>
    <property type="evidence" value="ECO:0007669"/>
    <property type="project" value="UniProtKB-UniRule"/>
</dbReference>
<dbReference type="PANTHER" id="PTHR14146">
    <property type="entry name" value="EXOCYST COMPLEX COMPONENT 4"/>
    <property type="match status" value="1"/>
</dbReference>
<dbReference type="GO" id="GO:0090522">
    <property type="term" value="P:vesicle tethering involved in exocytosis"/>
    <property type="evidence" value="ECO:0007669"/>
    <property type="project" value="UniProtKB-UniRule"/>
</dbReference>
<dbReference type="AlphaFoldDB" id="H8X9F3"/>
<dbReference type="GO" id="GO:0000145">
    <property type="term" value="C:exocyst"/>
    <property type="evidence" value="ECO:0007669"/>
    <property type="project" value="UniProtKB-UniRule"/>
</dbReference>
<evidence type="ECO:0000256" key="1">
    <source>
        <dbReference type="ARBA" id="ARBA00022448"/>
    </source>
</evidence>
<dbReference type="GeneID" id="14541735"/>
<dbReference type="GO" id="GO:0006904">
    <property type="term" value="P:vesicle docking involved in exocytosis"/>
    <property type="evidence" value="ECO:0007669"/>
    <property type="project" value="InterPro"/>
</dbReference>
<keyword evidence="1 4" id="KW-0813">Transport</keyword>
<protein>
    <recommendedName>
        <fullName evidence="4">Exocyst complex component Sec8</fullName>
    </recommendedName>
</protein>
<evidence type="ECO:0000256" key="2">
    <source>
        <dbReference type="ARBA" id="ARBA00022483"/>
    </source>
</evidence>
<evidence type="ECO:0000313" key="8">
    <source>
        <dbReference type="EMBL" id="CCG24619.1"/>
    </source>
</evidence>
<dbReference type="InterPro" id="IPR048630">
    <property type="entry name" value="Sec8_M"/>
</dbReference>
<dbReference type="InterPro" id="IPR019514">
    <property type="entry name" value="Syndetin_C"/>
</dbReference>
<dbReference type="RefSeq" id="XP_003870747.1">
    <property type="nucleotide sequence ID" value="XM_003870698.1"/>
</dbReference>
<organism evidence="8 9">
    <name type="scientific">Candida orthopsilosis (strain 90-125)</name>
    <name type="common">Yeast</name>
    <dbReference type="NCBI Taxonomy" id="1136231"/>
    <lineage>
        <taxon>Eukaryota</taxon>
        <taxon>Fungi</taxon>
        <taxon>Dikarya</taxon>
        <taxon>Ascomycota</taxon>
        <taxon>Saccharomycotina</taxon>
        <taxon>Pichiomycetes</taxon>
        <taxon>Debaryomycetaceae</taxon>
        <taxon>Candida/Lodderomyces clade</taxon>
        <taxon>Candida</taxon>
    </lineage>
</organism>
<dbReference type="Pfam" id="PF20652">
    <property type="entry name" value="Sec8_C"/>
    <property type="match status" value="1"/>
</dbReference>
<feature type="domain" description="Exocyst complex component Sec8 N-terminal" evidence="5">
    <location>
        <begin position="30"/>
        <end position="170"/>
    </location>
</feature>
<comment type="function">
    <text evidence="4">Component of the exocyst complex involved in the docking of exocytic vesicles with fusion sites on the plasma membrane.</text>
</comment>
<evidence type="ECO:0000313" key="9">
    <source>
        <dbReference type="Proteomes" id="UP000005018"/>
    </source>
</evidence>
<dbReference type="InterPro" id="IPR039682">
    <property type="entry name" value="Sec8/EXOC4"/>
</dbReference>
<feature type="domain" description="Exocyst complex component Sec8 middle helical bundle" evidence="7">
    <location>
        <begin position="320"/>
        <end position="576"/>
    </location>
</feature>
<evidence type="ECO:0000259" key="5">
    <source>
        <dbReference type="Pfam" id="PF04048"/>
    </source>
</evidence>
<gene>
    <name evidence="8" type="ORF">CORT_0F03950</name>
</gene>
<proteinExistence type="inferred from homology"/>
<sequence length="1082" mass="123520">MNPSTPMSRRRLSYSIPQSESAKDESVTVLKEIYSTIRYDWPRILEDNANPIELAISLLDDSSVGLAHRLDEFKRLKKSTEGSLRRVVHEHYELFNNSIGSYHMLLSTLDKSQQDSESIKNFLQTSNKEMHDRSAVLGELSEASARYAESIDIIDAIREMNKIPGQVEQLINEKKLHEVYDVIANGYKTAERYSLWSLPAMSDIKFYLEQQSNKLYDMIIDELQNEIYSKNNSSISNTGVSLWQSIIDSTSPQMASFKALLKSENLEQYVHNSANLDILEVVDYLTAPVSGFLTSQLPDLHENGLKNDGAIDYTTLLKMNTSNESFYYMYMLLVTAFKLGRLQQVVETLIESNQSELHGLINRVTEEVKSRNGYALSKLSKIQHFEQDSLLDVMAHKNFSDSAVVILQELFGSITVRCLLAFQKHKVIEKIASVVAQGQNANYSTSTGHSKNSLRVWDSTKKELSNLIISYIYDDGALDSGVNLVDKTDHRKVHKALHQRNLFRFENVDWGSTKSAQELQDSLADIFPGFHIDDTNDKELLTMQTPYFEDESFNTQVEVLTPKNLFNMRIVLEPLLIFVEGSHRIFTNFHGKKNSSDNFAFQFFSDFMKSSFLTYFKAAIDMVFSDQVGGTYTGGHVRLNEPSGLKLDVITLSQNTDLELLEESRADNESTIVIYENAFNFKRLFLELCLILNTSLTYREDISDTVLQTLQSFATEYRKLFQDLLSTEGAMSRPVSQISKWMKMHALTEVSGTIILELNEKNNANFTNFIASENGMLLHEIQNSVINKDNLLDSDTFSHVVYLLLTTSWILTWLTLVRKQSNYGIGEDGSNSVVVSPVEKLRYNWSFLENGRPSLNFTTNSLDITQNNILLALSSEKIIEFNDVIAYFEGIRDQTLLALRYELRSKAIYYLNLSFNVMDWVPTTEPGDADPYVVSFNQEIFTIDTKLTKALKVEDKDSIFIGFSQFLNDAMIQGSFKVKKINNNGIKRVLLNISTLQQILRSLSTTPQAIDFTKSSLYFEMFTLNEFSLLNRIKSNRSEYTKSQYHNLARLIYSEKLADGNGSQFNKDKHNDLIKKIDEIIE</sequence>
<dbReference type="InterPro" id="IPR007191">
    <property type="entry name" value="Sec8_exocyst_N"/>
</dbReference>
<accession>H8X9F3</accession>
<dbReference type="KEGG" id="cot:CORT_0F03950"/>
<evidence type="ECO:0000259" key="7">
    <source>
        <dbReference type="Pfam" id="PF20652"/>
    </source>
</evidence>
<feature type="domain" description="Syndetin C-terminal" evidence="6">
    <location>
        <begin position="914"/>
        <end position="1078"/>
    </location>
</feature>
<name>H8X9F3_CANO9</name>
<evidence type="ECO:0000259" key="6">
    <source>
        <dbReference type="Pfam" id="PF10474"/>
    </source>
</evidence>
<evidence type="ECO:0000256" key="4">
    <source>
        <dbReference type="RuleBase" id="RU367079"/>
    </source>
</evidence>
<keyword evidence="2 4" id="KW-0268">Exocytosis</keyword>
<keyword evidence="9" id="KW-1185">Reference proteome</keyword>